<comment type="caution">
    <text evidence="1">The sequence shown here is derived from an EMBL/GenBank/DDBJ whole genome shotgun (WGS) entry which is preliminary data.</text>
</comment>
<dbReference type="Proteomes" id="UP000593567">
    <property type="component" value="Unassembled WGS sequence"/>
</dbReference>
<keyword evidence="2" id="KW-1185">Reference proteome</keyword>
<accession>A0A7J7KKG9</accession>
<evidence type="ECO:0000313" key="1">
    <source>
        <dbReference type="EMBL" id="KAF6038384.1"/>
    </source>
</evidence>
<reference evidence="1" key="1">
    <citation type="submission" date="2020-06" db="EMBL/GenBank/DDBJ databases">
        <title>Draft genome of Bugula neritina, a colonial animal packing powerful symbionts and potential medicines.</title>
        <authorList>
            <person name="Rayko M."/>
        </authorList>
    </citation>
    <scope>NUCLEOTIDE SEQUENCE [LARGE SCALE GENOMIC DNA]</scope>
    <source>
        <strain evidence="1">Kwan_BN1</strain>
    </source>
</reference>
<organism evidence="1 2">
    <name type="scientific">Bugula neritina</name>
    <name type="common">Brown bryozoan</name>
    <name type="synonym">Sertularia neritina</name>
    <dbReference type="NCBI Taxonomy" id="10212"/>
    <lineage>
        <taxon>Eukaryota</taxon>
        <taxon>Metazoa</taxon>
        <taxon>Spiralia</taxon>
        <taxon>Lophotrochozoa</taxon>
        <taxon>Bryozoa</taxon>
        <taxon>Gymnolaemata</taxon>
        <taxon>Cheilostomatida</taxon>
        <taxon>Flustrina</taxon>
        <taxon>Buguloidea</taxon>
        <taxon>Bugulidae</taxon>
        <taxon>Bugula</taxon>
    </lineage>
</organism>
<name>A0A7J7KKG9_BUGNE</name>
<dbReference type="EMBL" id="VXIV02000418">
    <property type="protein sequence ID" value="KAF6038384.1"/>
    <property type="molecule type" value="Genomic_DNA"/>
</dbReference>
<evidence type="ECO:0000313" key="2">
    <source>
        <dbReference type="Proteomes" id="UP000593567"/>
    </source>
</evidence>
<gene>
    <name evidence="1" type="ORF">EB796_003287</name>
</gene>
<proteinExistence type="predicted"/>
<protein>
    <submittedName>
        <fullName evidence="1">Uncharacterized protein</fullName>
    </submittedName>
</protein>
<dbReference type="AlphaFoldDB" id="A0A7J7KKG9"/>
<sequence>MAAGGSQQRTYPSYRSLEYLKDASQISIQAAWLEGNKYLLLLAENSITHCCTVQGSPDVVIRDRTHAHIRFCISGAALGLPVIKSYVQSKYDKIGKIKNSNLITQSRVHGTIKAEVATTDDYRYVYFEEETHNRKASITVNIKAITLRMDVCLPTSVKALLISYAVMLALSRHRNKVVDFMGPPLSSEECARLLPVCDTCDALPISERGIPTEVDSKLPQTSRLILRPFLTNKDHSKYSFVLMNPANNNEVCMTLVYYKGSSRLDCIEPFGSVTHSAKGFNDFDDEMWLYVSATGHCRGIAGVIPKFQSEEHVVKLENIEREDLHPNRILKFVILRKYDQYSSYPIINLEDEEIVRFTACPTHLTLEMLPNLLPNEMMLCITFSLKYILNALKNVFDLPCLQVDPFTSNYFAYSQWYSNTRMHRFVNRIFEKKNFMHVRASAAHFANKVFYLDVINPVRSQNDLQYKVKCHLDPTLTELVSADVISRDGAYTLFRVNYFKHKKLITVFNEHVGDIGGIDHNSMFDRNGTELTKLFQLTPKGEGSARYAQEKFVSYKNYELFCTIRSIYHASTLSISSKREEAGWVTNILFLAYTIKESFSTYNFSQIPVPHVSVYPNRGYLDDSDLEED</sequence>